<feature type="binding site" evidence="2">
    <location>
        <begin position="258"/>
        <end position="265"/>
    </location>
    <ligand>
        <name>ATP</name>
        <dbReference type="ChEBI" id="CHEBI:30616"/>
    </ligand>
</feature>
<feature type="active site" evidence="1">
    <location>
        <position position="254"/>
    </location>
</feature>
<dbReference type="InterPro" id="IPR003812">
    <property type="entry name" value="Fido"/>
</dbReference>
<dbReference type="AlphaFoldDB" id="A0A133NUU6"/>
<organism evidence="4 5">
    <name type="scientific">Gardnerella vaginalis</name>
    <dbReference type="NCBI Taxonomy" id="2702"/>
    <lineage>
        <taxon>Bacteria</taxon>
        <taxon>Bacillati</taxon>
        <taxon>Actinomycetota</taxon>
        <taxon>Actinomycetes</taxon>
        <taxon>Bifidobacteriales</taxon>
        <taxon>Bifidobacteriaceae</taxon>
        <taxon>Gardnerella</taxon>
    </lineage>
</organism>
<dbReference type="OrthoDB" id="9813719at2"/>
<gene>
    <name evidence="4" type="ORF">HMPREF3208_00885</name>
</gene>
<evidence type="ECO:0000256" key="2">
    <source>
        <dbReference type="PIRSR" id="PIRSR640198-2"/>
    </source>
</evidence>
<dbReference type="SUPFAM" id="SSF140931">
    <property type="entry name" value="Fic-like"/>
    <property type="match status" value="1"/>
</dbReference>
<protein>
    <submittedName>
        <fullName evidence="4">Fic family protein</fullName>
    </submittedName>
</protein>
<keyword evidence="2" id="KW-0547">Nucleotide-binding</keyword>
<sequence length="436" mass="49765">MDYKTIRKIVAMSKSNAKPCDIAEEEYRSRIDNPATYRSGIVFDNHEIFAMCVTDLVTHIDDIMCTEKVIEKTWSMLPRFAQREYLMQLIAKEVQNTNIIEGVHSTRKELSKALNAASEQNKHTRFSEFTKLFLELADSKEKSVTDSVADLNVKSVANSDEYGTSIPQILQDIRKIYDSIMQGELEEKDIPDGEIFRSGKVSIRDGANNVVHDGDATEVEIQNHLMQMLRFMNISKVPTLIKACMCHYAFESVHPFYDGNGRTGRFLLALQLHDQLSMPTILSLSSIVYAEKSGYYAAFSKSQELFNCNDLTMFCCTMLEYIKKAQNEVLDNIILQAKQIIYCMDKLSEFSKKTSISKVQHEVMTILLQNKLFSYNPTPMTRKQLSEYVGNAIDEKIGERKIVSALNGLIDFGMIDVVGERPIRYELSKKANEMFE</sequence>
<dbReference type="InterPro" id="IPR036597">
    <property type="entry name" value="Fido-like_dom_sf"/>
</dbReference>
<dbReference type="PANTHER" id="PTHR13504:SF40">
    <property type="entry name" value="FIDO DOMAIN-CONTAINING PROTEIN"/>
    <property type="match status" value="1"/>
</dbReference>
<dbReference type="InterPro" id="IPR040198">
    <property type="entry name" value="Fido_containing"/>
</dbReference>
<dbReference type="RefSeq" id="WP_016637383.1">
    <property type="nucleotide sequence ID" value="NZ_KQ956862.1"/>
</dbReference>
<name>A0A133NUU6_GARVA</name>
<dbReference type="PATRIC" id="fig|2702.100.peg.866"/>
<dbReference type="Gene3D" id="1.10.3290.10">
    <property type="entry name" value="Fido-like domain"/>
    <property type="match status" value="1"/>
</dbReference>
<dbReference type="GO" id="GO:0005524">
    <property type="term" value="F:ATP binding"/>
    <property type="evidence" value="ECO:0007669"/>
    <property type="project" value="UniProtKB-KW"/>
</dbReference>
<dbReference type="Proteomes" id="UP000070687">
    <property type="component" value="Unassembled WGS sequence"/>
</dbReference>
<evidence type="ECO:0000313" key="4">
    <source>
        <dbReference type="EMBL" id="KXA20046.1"/>
    </source>
</evidence>
<evidence type="ECO:0000256" key="1">
    <source>
        <dbReference type="PIRSR" id="PIRSR640198-1"/>
    </source>
</evidence>
<comment type="caution">
    <text evidence="4">The sequence shown here is derived from an EMBL/GenBank/DDBJ whole genome shotgun (WGS) entry which is preliminary data.</text>
</comment>
<feature type="domain" description="Fido" evidence="3">
    <location>
        <begin position="168"/>
        <end position="317"/>
    </location>
</feature>
<keyword evidence="2" id="KW-0067">ATP-binding</keyword>
<proteinExistence type="predicted"/>
<evidence type="ECO:0000259" key="3">
    <source>
        <dbReference type="PROSITE" id="PS51459"/>
    </source>
</evidence>
<dbReference type="EMBL" id="LRQB01000053">
    <property type="protein sequence ID" value="KXA20046.1"/>
    <property type="molecule type" value="Genomic_DNA"/>
</dbReference>
<dbReference type="Pfam" id="PF02661">
    <property type="entry name" value="Fic"/>
    <property type="match status" value="1"/>
</dbReference>
<feature type="binding site" evidence="2">
    <location>
        <begin position="295"/>
        <end position="296"/>
    </location>
    <ligand>
        <name>ATP</name>
        <dbReference type="ChEBI" id="CHEBI:30616"/>
    </ligand>
</feature>
<dbReference type="PROSITE" id="PS51459">
    <property type="entry name" value="FIDO"/>
    <property type="match status" value="1"/>
</dbReference>
<accession>A0A133NUU6</accession>
<evidence type="ECO:0000313" key="5">
    <source>
        <dbReference type="Proteomes" id="UP000070687"/>
    </source>
</evidence>
<feature type="binding site" evidence="2">
    <location>
        <position position="307"/>
    </location>
    <ligand>
        <name>ATP</name>
        <dbReference type="ChEBI" id="CHEBI:30616"/>
    </ligand>
</feature>
<reference evidence="4 5" key="1">
    <citation type="submission" date="2016-01" db="EMBL/GenBank/DDBJ databases">
        <authorList>
            <person name="Oliw E.H."/>
        </authorList>
    </citation>
    <scope>NUCLEOTIDE SEQUENCE [LARGE SCALE GENOMIC DNA]</scope>
    <source>
        <strain evidence="4 5">PSS_7772B</strain>
    </source>
</reference>
<dbReference type="PANTHER" id="PTHR13504">
    <property type="entry name" value="FIDO DOMAIN-CONTAINING PROTEIN DDB_G0283145"/>
    <property type="match status" value="1"/>
</dbReference>